<keyword evidence="3" id="KW-0677">Repeat</keyword>
<protein>
    <submittedName>
        <fullName evidence="5">Down syndrome cell adhesion molecule Dscam2</fullName>
    </submittedName>
</protein>
<evidence type="ECO:0000256" key="3">
    <source>
        <dbReference type="ARBA" id="ARBA00022737"/>
    </source>
</evidence>
<dbReference type="InterPro" id="IPR050964">
    <property type="entry name" value="Striated_Muscle_Regulatory"/>
</dbReference>
<dbReference type="InterPro" id="IPR036179">
    <property type="entry name" value="Ig-like_dom_sf"/>
</dbReference>
<dbReference type="Pfam" id="PF07679">
    <property type="entry name" value="I-set"/>
    <property type="match status" value="1"/>
</dbReference>
<dbReference type="Gene3D" id="2.60.40.10">
    <property type="entry name" value="Immunoglobulins"/>
    <property type="match status" value="3"/>
</dbReference>
<dbReference type="PROSITE" id="PS50853">
    <property type="entry name" value="FN3"/>
    <property type="match status" value="2"/>
</dbReference>
<gene>
    <name evidence="5" type="ORF">PACLA_8A035975</name>
</gene>
<comment type="subcellular location">
    <subcellularLocation>
        <location evidence="1">Cytoplasm</location>
    </subcellularLocation>
</comment>
<name>A0A6S7I715_PARCT</name>
<dbReference type="InterPro" id="IPR003961">
    <property type="entry name" value="FN3_dom"/>
</dbReference>
<evidence type="ECO:0000256" key="4">
    <source>
        <dbReference type="ARBA" id="ARBA00023319"/>
    </source>
</evidence>
<dbReference type="PROSITE" id="PS50835">
    <property type="entry name" value="IG_LIKE"/>
    <property type="match status" value="1"/>
</dbReference>
<keyword evidence="4" id="KW-0393">Immunoglobulin domain</keyword>
<accession>A0A6S7I715</accession>
<dbReference type="Proteomes" id="UP001152795">
    <property type="component" value="Unassembled WGS sequence"/>
</dbReference>
<dbReference type="InterPro" id="IPR013783">
    <property type="entry name" value="Ig-like_fold"/>
</dbReference>
<dbReference type="PANTHER" id="PTHR13817:SF166">
    <property type="entry name" value="NEURONAL IGCAM-RELATED"/>
    <property type="match status" value="1"/>
</dbReference>
<evidence type="ECO:0000313" key="6">
    <source>
        <dbReference type="Proteomes" id="UP001152795"/>
    </source>
</evidence>
<sequence>MDLMTIKSQRTKLVCGLLIFAWIAESPAQGVAPKVTLSPERKQKVEYQKTATFNCTFSGNPTPDISWSFKNSSLSSSSRHNISTTGNVSILILKNLNRDDSGNYECRANNSQGNHSNTSELIVLSPPDAPTNLSLLNRTANSIDIRWNEGSFDGNSPVQNFNATIFRDGNPNGCIASPSNYNTSSIVSNPQASFSGLNPYTTYKFTVCSINSIGETCTDGSFSLITLEDVPGVPINVSLIPILSTQLEVSWEIPCDQNGIILSYYITWRIVRNDTNHIVDGKLETAKEEVDTKSFIISNLEPHSEYNVTVNAVNGAGNGSSVTKTARTKEH</sequence>
<feature type="non-terminal residue" evidence="5">
    <location>
        <position position="331"/>
    </location>
</feature>
<dbReference type="PANTHER" id="PTHR13817">
    <property type="entry name" value="TITIN"/>
    <property type="match status" value="1"/>
</dbReference>
<reference evidence="5" key="1">
    <citation type="submission" date="2020-04" db="EMBL/GenBank/DDBJ databases">
        <authorList>
            <person name="Alioto T."/>
            <person name="Alioto T."/>
            <person name="Gomez Garrido J."/>
        </authorList>
    </citation>
    <scope>NUCLEOTIDE SEQUENCE</scope>
    <source>
        <strain evidence="5">A484AB</strain>
    </source>
</reference>
<evidence type="ECO:0000256" key="2">
    <source>
        <dbReference type="ARBA" id="ARBA00022490"/>
    </source>
</evidence>
<dbReference type="InterPro" id="IPR007110">
    <property type="entry name" value="Ig-like_dom"/>
</dbReference>
<proteinExistence type="predicted"/>
<dbReference type="InterPro" id="IPR036116">
    <property type="entry name" value="FN3_sf"/>
</dbReference>
<dbReference type="SMART" id="SM00060">
    <property type="entry name" value="FN3"/>
    <property type="match status" value="2"/>
</dbReference>
<evidence type="ECO:0000313" key="5">
    <source>
        <dbReference type="EMBL" id="CAB4012553.1"/>
    </source>
</evidence>
<keyword evidence="2" id="KW-0963">Cytoplasm</keyword>
<dbReference type="CDD" id="cd00063">
    <property type="entry name" value="FN3"/>
    <property type="match status" value="2"/>
</dbReference>
<comment type="caution">
    <text evidence="5">The sequence shown here is derived from an EMBL/GenBank/DDBJ whole genome shotgun (WGS) entry which is preliminary data.</text>
</comment>
<dbReference type="FunFam" id="2.60.40.10:FF:000425">
    <property type="entry name" value="Myosin light chain kinase"/>
    <property type="match status" value="1"/>
</dbReference>
<dbReference type="AlphaFoldDB" id="A0A6S7I715"/>
<organism evidence="5 6">
    <name type="scientific">Paramuricea clavata</name>
    <name type="common">Red gorgonian</name>
    <name type="synonym">Violescent sea-whip</name>
    <dbReference type="NCBI Taxonomy" id="317549"/>
    <lineage>
        <taxon>Eukaryota</taxon>
        <taxon>Metazoa</taxon>
        <taxon>Cnidaria</taxon>
        <taxon>Anthozoa</taxon>
        <taxon>Octocorallia</taxon>
        <taxon>Malacalcyonacea</taxon>
        <taxon>Plexauridae</taxon>
        <taxon>Paramuricea</taxon>
    </lineage>
</organism>
<dbReference type="Pfam" id="PF00041">
    <property type="entry name" value="fn3"/>
    <property type="match status" value="2"/>
</dbReference>
<dbReference type="SMART" id="SM00408">
    <property type="entry name" value="IGc2"/>
    <property type="match status" value="1"/>
</dbReference>
<dbReference type="GO" id="GO:0005737">
    <property type="term" value="C:cytoplasm"/>
    <property type="evidence" value="ECO:0007669"/>
    <property type="project" value="UniProtKB-SubCell"/>
</dbReference>
<evidence type="ECO:0000256" key="1">
    <source>
        <dbReference type="ARBA" id="ARBA00004496"/>
    </source>
</evidence>
<dbReference type="EMBL" id="CACRXK020007556">
    <property type="protein sequence ID" value="CAB4012553.1"/>
    <property type="molecule type" value="Genomic_DNA"/>
</dbReference>
<dbReference type="CDD" id="cd00096">
    <property type="entry name" value="Ig"/>
    <property type="match status" value="1"/>
</dbReference>
<dbReference type="InterPro" id="IPR003599">
    <property type="entry name" value="Ig_sub"/>
</dbReference>
<dbReference type="InterPro" id="IPR003598">
    <property type="entry name" value="Ig_sub2"/>
</dbReference>
<keyword evidence="6" id="KW-1185">Reference proteome</keyword>
<dbReference type="InterPro" id="IPR013098">
    <property type="entry name" value="Ig_I-set"/>
</dbReference>
<dbReference type="OrthoDB" id="5985519at2759"/>
<dbReference type="SUPFAM" id="SSF49265">
    <property type="entry name" value="Fibronectin type III"/>
    <property type="match status" value="1"/>
</dbReference>
<dbReference type="SMART" id="SM00409">
    <property type="entry name" value="IG"/>
    <property type="match status" value="1"/>
</dbReference>
<dbReference type="FunFam" id="2.60.40.10:FF:000028">
    <property type="entry name" value="Neuronal cell adhesion molecule"/>
    <property type="match status" value="1"/>
</dbReference>
<dbReference type="SUPFAM" id="SSF48726">
    <property type="entry name" value="Immunoglobulin"/>
    <property type="match status" value="1"/>
</dbReference>